<keyword evidence="13" id="KW-1185">Reference proteome</keyword>
<gene>
    <name evidence="12" type="ORF">BD626DRAFT_535898</name>
</gene>
<keyword evidence="7 10" id="KW-1133">Transmembrane helix</keyword>
<comment type="similarity">
    <text evidence="2">Belongs to the amino acid/polyamine transporter 2 family.</text>
</comment>
<dbReference type="STRING" id="97359.A0A550CL21"/>
<evidence type="ECO:0000256" key="1">
    <source>
        <dbReference type="ARBA" id="ARBA00004128"/>
    </source>
</evidence>
<evidence type="ECO:0000313" key="12">
    <source>
        <dbReference type="EMBL" id="TRM65506.1"/>
    </source>
</evidence>
<sequence length="465" mass="49980">MVQSYGTTSESRERRDEGAGAGESDALLSGAPQPPVKRQGHATLVSCVSNLSNTIIGSGMLTFPLAMASAGILPGIITCIFSGSVAAFGLYLLSLCATKTPHRRSSFFAVAQMTFPRAAVFSTSPSPPSASGLRQGLMPKVVASLYHDISDAEPPMWALSGRNWITLFMIVLVPLAFLRHLDSLRHTSYIALFSVAYLVVIVITVYFSPLKICLQGRCLPHPLHAGFVSTFPVQVFAFTCAQNLFPLYNELNTNSQPRMNVVVGASIGAATLTYEVIASSATSPSARTSERTSSHVPLHVAFRRRRAARHRHHGHPCRNCLDKVFHAGEHPPAKPAHEEEEEEDADHAPSEMTAFKHAALTTAIIASGFVIAYLVDDLQMVLSFVGSTGSDDDLVHPAGVVLLEGMLNIAGVRTISSHIDSQLSRNDEEANPALRAGSLALAVYGACIFVFCLSFNIYNIVRPPA</sequence>
<keyword evidence="3" id="KW-0813">Transport</keyword>
<evidence type="ECO:0000256" key="10">
    <source>
        <dbReference type="SAM" id="Phobius"/>
    </source>
</evidence>
<accession>A0A550CL21</accession>
<dbReference type="GO" id="GO:0005302">
    <property type="term" value="F:L-tyrosine transmembrane transporter activity"/>
    <property type="evidence" value="ECO:0007669"/>
    <property type="project" value="TreeGrafter"/>
</dbReference>
<evidence type="ECO:0000259" key="11">
    <source>
        <dbReference type="Pfam" id="PF01490"/>
    </source>
</evidence>
<dbReference type="PANTHER" id="PTHR22950:SF678">
    <property type="entry name" value="VACUOLAR AMINO ACID TRANSPORTER 5-RELATED"/>
    <property type="match status" value="1"/>
</dbReference>
<organism evidence="12 13">
    <name type="scientific">Schizophyllum amplum</name>
    <dbReference type="NCBI Taxonomy" id="97359"/>
    <lineage>
        <taxon>Eukaryota</taxon>
        <taxon>Fungi</taxon>
        <taxon>Dikarya</taxon>
        <taxon>Basidiomycota</taxon>
        <taxon>Agaricomycotina</taxon>
        <taxon>Agaricomycetes</taxon>
        <taxon>Agaricomycetidae</taxon>
        <taxon>Agaricales</taxon>
        <taxon>Schizophyllaceae</taxon>
        <taxon>Schizophyllum</taxon>
    </lineage>
</organism>
<dbReference type="GO" id="GO:0015189">
    <property type="term" value="F:L-lysine transmembrane transporter activity"/>
    <property type="evidence" value="ECO:0007669"/>
    <property type="project" value="TreeGrafter"/>
</dbReference>
<feature type="region of interest" description="Disordered" evidence="9">
    <location>
        <begin position="328"/>
        <end position="349"/>
    </location>
</feature>
<reference evidence="12 13" key="1">
    <citation type="journal article" date="2019" name="New Phytol.">
        <title>Comparative genomics reveals unique wood-decay strategies and fruiting body development in the Schizophyllaceae.</title>
        <authorList>
            <person name="Almasi E."/>
            <person name="Sahu N."/>
            <person name="Krizsan K."/>
            <person name="Balint B."/>
            <person name="Kovacs G.M."/>
            <person name="Kiss B."/>
            <person name="Cseklye J."/>
            <person name="Drula E."/>
            <person name="Henrissat B."/>
            <person name="Nagy I."/>
            <person name="Chovatia M."/>
            <person name="Adam C."/>
            <person name="LaButti K."/>
            <person name="Lipzen A."/>
            <person name="Riley R."/>
            <person name="Grigoriev I.V."/>
            <person name="Nagy L.G."/>
        </authorList>
    </citation>
    <scope>NUCLEOTIDE SEQUENCE [LARGE SCALE GENOMIC DNA]</scope>
    <source>
        <strain evidence="12 13">NL-1724</strain>
    </source>
</reference>
<feature type="region of interest" description="Disordered" evidence="9">
    <location>
        <begin position="1"/>
        <end position="37"/>
    </location>
</feature>
<evidence type="ECO:0000256" key="8">
    <source>
        <dbReference type="ARBA" id="ARBA00023136"/>
    </source>
</evidence>
<protein>
    <submittedName>
        <fullName evidence="12">Transmembrane amino acid transporter protein-domain-containing protein</fullName>
    </submittedName>
</protein>
<dbReference type="AlphaFoldDB" id="A0A550CL21"/>
<evidence type="ECO:0000256" key="7">
    <source>
        <dbReference type="ARBA" id="ARBA00022989"/>
    </source>
</evidence>
<dbReference type="EMBL" id="VDMD01000005">
    <property type="protein sequence ID" value="TRM65506.1"/>
    <property type="molecule type" value="Genomic_DNA"/>
</dbReference>
<evidence type="ECO:0000256" key="3">
    <source>
        <dbReference type="ARBA" id="ARBA00022448"/>
    </source>
</evidence>
<evidence type="ECO:0000256" key="4">
    <source>
        <dbReference type="ARBA" id="ARBA00022554"/>
    </source>
</evidence>
<dbReference type="GO" id="GO:0000329">
    <property type="term" value="C:fungal-type vacuole membrane"/>
    <property type="evidence" value="ECO:0007669"/>
    <property type="project" value="TreeGrafter"/>
</dbReference>
<dbReference type="InterPro" id="IPR013057">
    <property type="entry name" value="AA_transpt_TM"/>
</dbReference>
<keyword evidence="6" id="KW-0029">Amino-acid transport</keyword>
<proteinExistence type="inferred from homology"/>
<evidence type="ECO:0000256" key="6">
    <source>
        <dbReference type="ARBA" id="ARBA00022970"/>
    </source>
</evidence>
<keyword evidence="4" id="KW-0926">Vacuole</keyword>
<feature type="transmembrane region" description="Helical" evidence="10">
    <location>
        <begin position="164"/>
        <end position="181"/>
    </location>
</feature>
<evidence type="ECO:0000256" key="2">
    <source>
        <dbReference type="ARBA" id="ARBA00008066"/>
    </source>
</evidence>
<dbReference type="GO" id="GO:0005290">
    <property type="term" value="F:L-histidine transmembrane transporter activity"/>
    <property type="evidence" value="ECO:0007669"/>
    <property type="project" value="TreeGrafter"/>
</dbReference>
<dbReference type="GO" id="GO:0015194">
    <property type="term" value="F:L-serine transmembrane transporter activity"/>
    <property type="evidence" value="ECO:0007669"/>
    <property type="project" value="TreeGrafter"/>
</dbReference>
<feature type="transmembrane region" description="Helical" evidence="10">
    <location>
        <begin position="436"/>
        <end position="458"/>
    </location>
</feature>
<dbReference type="Pfam" id="PF01490">
    <property type="entry name" value="Aa_trans"/>
    <property type="match status" value="1"/>
</dbReference>
<feature type="transmembrane region" description="Helical" evidence="10">
    <location>
        <begin position="187"/>
        <end position="207"/>
    </location>
</feature>
<feature type="transmembrane region" description="Helical" evidence="10">
    <location>
        <begin position="358"/>
        <end position="375"/>
    </location>
</feature>
<comment type="caution">
    <text evidence="12">The sequence shown here is derived from an EMBL/GenBank/DDBJ whole genome shotgun (WGS) entry which is preliminary data.</text>
</comment>
<evidence type="ECO:0000313" key="13">
    <source>
        <dbReference type="Proteomes" id="UP000320762"/>
    </source>
</evidence>
<comment type="subcellular location">
    <subcellularLocation>
        <location evidence="1">Vacuole membrane</location>
        <topology evidence="1">Multi-pass membrane protein</topology>
    </subcellularLocation>
</comment>
<feature type="compositionally biased region" description="Basic and acidic residues" evidence="9">
    <location>
        <begin position="328"/>
        <end position="337"/>
    </location>
</feature>
<dbReference type="GO" id="GO:0061459">
    <property type="term" value="F:L-arginine transmembrane transporter activity"/>
    <property type="evidence" value="ECO:0007669"/>
    <property type="project" value="TreeGrafter"/>
</dbReference>
<keyword evidence="8 10" id="KW-0472">Membrane</keyword>
<evidence type="ECO:0000256" key="5">
    <source>
        <dbReference type="ARBA" id="ARBA00022692"/>
    </source>
</evidence>
<dbReference type="OrthoDB" id="438545at2759"/>
<feature type="transmembrane region" description="Helical" evidence="10">
    <location>
        <begin position="72"/>
        <end position="93"/>
    </location>
</feature>
<dbReference type="Proteomes" id="UP000320762">
    <property type="component" value="Unassembled WGS sequence"/>
</dbReference>
<feature type="domain" description="Amino acid transporter transmembrane" evidence="11">
    <location>
        <begin position="42"/>
        <end position="279"/>
    </location>
</feature>
<name>A0A550CL21_9AGAR</name>
<evidence type="ECO:0000256" key="9">
    <source>
        <dbReference type="SAM" id="MobiDB-lite"/>
    </source>
</evidence>
<dbReference type="PANTHER" id="PTHR22950">
    <property type="entry name" value="AMINO ACID TRANSPORTER"/>
    <property type="match status" value="1"/>
</dbReference>
<dbReference type="GO" id="GO:0005313">
    <property type="term" value="F:L-glutamate transmembrane transporter activity"/>
    <property type="evidence" value="ECO:0007669"/>
    <property type="project" value="TreeGrafter"/>
</dbReference>
<keyword evidence="5 10" id="KW-0812">Transmembrane</keyword>